<dbReference type="EMBL" id="MU620895">
    <property type="protein sequence ID" value="KAI8583745.1"/>
    <property type="molecule type" value="Genomic_DNA"/>
</dbReference>
<comment type="caution">
    <text evidence="4">The sequence shown here is derived from an EMBL/GenBank/DDBJ whole genome shotgun (WGS) entry which is preliminary data.</text>
</comment>
<evidence type="ECO:0000256" key="2">
    <source>
        <dbReference type="SAM" id="MobiDB-lite"/>
    </source>
</evidence>
<organism evidence="4 5">
    <name type="scientific">Umbelopsis ramanniana AG</name>
    <dbReference type="NCBI Taxonomy" id="1314678"/>
    <lineage>
        <taxon>Eukaryota</taxon>
        <taxon>Fungi</taxon>
        <taxon>Fungi incertae sedis</taxon>
        <taxon>Mucoromycota</taxon>
        <taxon>Mucoromycotina</taxon>
        <taxon>Umbelopsidomycetes</taxon>
        <taxon>Umbelopsidales</taxon>
        <taxon>Umbelopsidaceae</taxon>
        <taxon>Umbelopsis</taxon>
    </lineage>
</organism>
<dbReference type="SUPFAM" id="SSF143437">
    <property type="entry name" value="THUMP domain-like"/>
    <property type="match status" value="1"/>
</dbReference>
<feature type="region of interest" description="Disordered" evidence="2">
    <location>
        <begin position="134"/>
        <end position="158"/>
    </location>
</feature>
<keyword evidence="1" id="KW-0694">RNA-binding</keyword>
<dbReference type="InterPro" id="IPR004114">
    <property type="entry name" value="THUMP_dom"/>
</dbReference>
<dbReference type="PANTHER" id="PTHR13452:SF10">
    <property type="entry name" value="THUMP DOMAIN-CONTAINING PROTEIN 1"/>
    <property type="match status" value="1"/>
</dbReference>
<evidence type="ECO:0000256" key="1">
    <source>
        <dbReference type="PROSITE-ProRule" id="PRU00529"/>
    </source>
</evidence>
<protein>
    <recommendedName>
        <fullName evidence="3">THUMP domain-containing protein</fullName>
    </recommendedName>
</protein>
<dbReference type="RefSeq" id="XP_051448749.1">
    <property type="nucleotide sequence ID" value="XM_051585928.1"/>
</dbReference>
<reference evidence="4" key="1">
    <citation type="submission" date="2021-06" db="EMBL/GenBank/DDBJ databases">
        <authorList>
            <consortium name="DOE Joint Genome Institute"/>
            <person name="Mondo S.J."/>
            <person name="Amses K.R."/>
            <person name="Simmons D.R."/>
            <person name="Longcore J.E."/>
            <person name="Seto K."/>
            <person name="Alves G.H."/>
            <person name="Bonds A.E."/>
            <person name="Quandt C.A."/>
            <person name="Davis W.J."/>
            <person name="Chang Y."/>
            <person name="Letcher P.M."/>
            <person name="Powell M.J."/>
            <person name="Kuo A."/>
            <person name="Labutti K."/>
            <person name="Pangilinan J."/>
            <person name="Andreopoulos W."/>
            <person name="Tritt A."/>
            <person name="Riley R."/>
            <person name="Hundley H."/>
            <person name="Johnson J."/>
            <person name="Lipzen A."/>
            <person name="Barry K."/>
            <person name="Berbee M.L."/>
            <person name="Buchler N.E."/>
            <person name="Grigoriev I.V."/>
            <person name="Spatafora J.W."/>
            <person name="Stajich J.E."/>
            <person name="James T.Y."/>
        </authorList>
    </citation>
    <scope>NUCLEOTIDE SEQUENCE</scope>
    <source>
        <strain evidence="4">AG</strain>
    </source>
</reference>
<proteinExistence type="predicted"/>
<evidence type="ECO:0000313" key="5">
    <source>
        <dbReference type="Proteomes" id="UP001206595"/>
    </source>
</evidence>
<sequence length="320" mass="36518">MGSQHKRKLSVDDSIVQSTKDKKINSDQSTPISPLKEQTPTVVHNEQEVDVKQKKNTTPIHRGKFKSRWLSKHSSLLKRSRNAQGLLISCVVGSETRALGQAQQFLLEYIAKLFPNRQSTWERLEDDLDVDESFIDESNSGDEQAKKEKGGDEEGKKDKMLEAVDSGCSGLLFLRFRVDVTPTHFIRKLIEHLLSLSSEDREKVISKTSYCSRWIPVDYICNSFEEDISKTFEQVKSDYFVNEGTLHSKIAIVSEIRNNERLKRQDIIKCIAPSLPPTLTVDLKSPDIVIFVSIFKSVCSMSILPKYYELKKYNIPSICK</sequence>
<dbReference type="InterPro" id="IPR040183">
    <property type="entry name" value="THUMPD1-like"/>
</dbReference>
<gene>
    <name evidence="4" type="ORF">K450DRAFT_222607</name>
</gene>
<dbReference type="CDD" id="cd11717">
    <property type="entry name" value="THUMP_THUMPD1_like"/>
    <property type="match status" value="1"/>
</dbReference>
<dbReference type="Gene3D" id="3.30.2300.10">
    <property type="entry name" value="THUMP superfamily"/>
    <property type="match status" value="1"/>
</dbReference>
<dbReference type="PANTHER" id="PTHR13452">
    <property type="entry name" value="THUMP DOMAIN CONTAINING PROTEIN 1-RELATED"/>
    <property type="match status" value="1"/>
</dbReference>
<dbReference type="GO" id="GO:0003723">
    <property type="term" value="F:RNA binding"/>
    <property type="evidence" value="ECO:0007669"/>
    <property type="project" value="UniProtKB-UniRule"/>
</dbReference>
<dbReference type="Proteomes" id="UP001206595">
    <property type="component" value="Unassembled WGS sequence"/>
</dbReference>
<dbReference type="GeneID" id="75911276"/>
<keyword evidence="5" id="KW-1185">Reference proteome</keyword>
<feature type="compositionally biased region" description="Polar residues" evidence="2">
    <location>
        <begin position="26"/>
        <end position="44"/>
    </location>
</feature>
<reference evidence="4" key="2">
    <citation type="journal article" date="2022" name="Proc. Natl. Acad. Sci. U.S.A.">
        <title>Diploid-dominant life cycles characterize the early evolution of Fungi.</title>
        <authorList>
            <person name="Amses K.R."/>
            <person name="Simmons D.R."/>
            <person name="Longcore J.E."/>
            <person name="Mondo S.J."/>
            <person name="Seto K."/>
            <person name="Jeronimo G.H."/>
            <person name="Bonds A.E."/>
            <person name="Quandt C.A."/>
            <person name="Davis W.J."/>
            <person name="Chang Y."/>
            <person name="Federici B.A."/>
            <person name="Kuo A."/>
            <person name="LaButti K."/>
            <person name="Pangilinan J."/>
            <person name="Andreopoulos W."/>
            <person name="Tritt A."/>
            <person name="Riley R."/>
            <person name="Hundley H."/>
            <person name="Johnson J."/>
            <person name="Lipzen A."/>
            <person name="Barry K."/>
            <person name="Lang B.F."/>
            <person name="Cuomo C.A."/>
            <person name="Buchler N.E."/>
            <person name="Grigoriev I.V."/>
            <person name="Spatafora J.W."/>
            <person name="Stajich J.E."/>
            <person name="James T.Y."/>
        </authorList>
    </citation>
    <scope>NUCLEOTIDE SEQUENCE</scope>
    <source>
        <strain evidence="4">AG</strain>
    </source>
</reference>
<dbReference type="GO" id="GO:0006400">
    <property type="term" value="P:tRNA modification"/>
    <property type="evidence" value="ECO:0007669"/>
    <property type="project" value="InterPro"/>
</dbReference>
<evidence type="ECO:0000313" key="4">
    <source>
        <dbReference type="EMBL" id="KAI8583745.1"/>
    </source>
</evidence>
<feature type="domain" description="THUMP" evidence="3">
    <location>
        <begin position="199"/>
        <end position="305"/>
    </location>
</feature>
<feature type="region of interest" description="Disordered" evidence="2">
    <location>
        <begin position="1"/>
        <end position="55"/>
    </location>
</feature>
<evidence type="ECO:0000259" key="3">
    <source>
        <dbReference type="PROSITE" id="PS51165"/>
    </source>
</evidence>
<dbReference type="PROSITE" id="PS51165">
    <property type="entry name" value="THUMP"/>
    <property type="match status" value="1"/>
</dbReference>
<dbReference type="Pfam" id="PF02926">
    <property type="entry name" value="THUMP"/>
    <property type="match status" value="1"/>
</dbReference>
<accession>A0AAD5EIM4</accession>
<feature type="compositionally biased region" description="Basic and acidic residues" evidence="2">
    <location>
        <begin position="143"/>
        <end position="158"/>
    </location>
</feature>
<name>A0AAD5EIM4_UMBRA</name>
<dbReference type="AlphaFoldDB" id="A0AAD5EIM4"/>